<dbReference type="PANTHER" id="PTHR34293">
    <property type="entry name" value="HTH-TYPE TRANSCRIPTIONAL REGULATOR TRMBL2"/>
    <property type="match status" value="1"/>
</dbReference>
<dbReference type="Proteomes" id="UP000034154">
    <property type="component" value="Unassembled WGS sequence"/>
</dbReference>
<gene>
    <name evidence="2" type="ORF">UW63_C0081G0005</name>
</gene>
<evidence type="ECO:0000313" key="3">
    <source>
        <dbReference type="Proteomes" id="UP000034154"/>
    </source>
</evidence>
<dbReference type="InterPro" id="IPR036388">
    <property type="entry name" value="WH-like_DNA-bd_sf"/>
</dbReference>
<protein>
    <submittedName>
        <fullName evidence="2">Transcriptional regulator, TrmB</fullName>
    </submittedName>
</protein>
<dbReference type="InterPro" id="IPR002831">
    <property type="entry name" value="Tscrpt_reg_TrmB_N"/>
</dbReference>
<dbReference type="InterPro" id="IPR051797">
    <property type="entry name" value="TrmB-like"/>
</dbReference>
<organism evidence="2 3">
    <name type="scientific">Candidatus Uhrbacteria bacterium GW2011_GWF2_44_350</name>
    <dbReference type="NCBI Taxonomy" id="1619000"/>
    <lineage>
        <taxon>Bacteria</taxon>
        <taxon>Candidatus Uhriibacteriota</taxon>
    </lineage>
</organism>
<dbReference type="PANTHER" id="PTHR34293:SF1">
    <property type="entry name" value="HTH-TYPE TRANSCRIPTIONAL REGULATOR TRMBL2"/>
    <property type="match status" value="1"/>
</dbReference>
<dbReference type="Pfam" id="PF01978">
    <property type="entry name" value="TrmB"/>
    <property type="match status" value="1"/>
</dbReference>
<dbReference type="InterPro" id="IPR036390">
    <property type="entry name" value="WH_DNA-bd_sf"/>
</dbReference>
<proteinExistence type="predicted"/>
<evidence type="ECO:0000313" key="2">
    <source>
        <dbReference type="EMBL" id="KKT68324.1"/>
    </source>
</evidence>
<dbReference type="Gene3D" id="1.10.10.10">
    <property type="entry name" value="Winged helix-like DNA-binding domain superfamily/Winged helix DNA-binding domain"/>
    <property type="match status" value="1"/>
</dbReference>
<accession>A0A0G1M8T4</accession>
<dbReference type="InterPro" id="IPR011991">
    <property type="entry name" value="ArsR-like_HTH"/>
</dbReference>
<dbReference type="CDD" id="cd00090">
    <property type="entry name" value="HTH_ARSR"/>
    <property type="match status" value="1"/>
</dbReference>
<evidence type="ECO:0000259" key="1">
    <source>
        <dbReference type="Pfam" id="PF01978"/>
    </source>
</evidence>
<dbReference type="AlphaFoldDB" id="A0A0G1M8T4"/>
<comment type="caution">
    <text evidence="2">The sequence shown here is derived from an EMBL/GenBank/DDBJ whole genome shotgun (WGS) entry which is preliminary data.</text>
</comment>
<feature type="domain" description="Transcription regulator TrmB N-terminal" evidence="1">
    <location>
        <begin position="9"/>
        <end position="76"/>
    </location>
</feature>
<dbReference type="SUPFAM" id="SSF46785">
    <property type="entry name" value="Winged helix' DNA-binding domain"/>
    <property type="match status" value="1"/>
</dbReference>
<sequence length="245" mass="28109">MVINFIKVLQEAGLNESEAAVYSILLKSQKMTVSEIARATGIKRPTCYQHLDSLLIKDFVIRIPLGKRMYYGAASPKKILASVKKRFSVFETAVEEMTRQHEESTNKPKVVFYEGKRELKNIYEDLFKTVGDIYSIFPPAAFFENFTEQDYDEFDRSINQYAIKSKDLIVGDKYFKQADQIRKKNGTENKVTKKLPESFKSNVDVLVYGHKVALISLRDLSAIVVESKDIAELFKSIHSTIWRGN</sequence>
<name>A0A0G1M8T4_9BACT</name>
<reference evidence="2 3" key="1">
    <citation type="journal article" date="2015" name="Nature">
        <title>rRNA introns, odd ribosomes, and small enigmatic genomes across a large radiation of phyla.</title>
        <authorList>
            <person name="Brown C.T."/>
            <person name="Hug L.A."/>
            <person name="Thomas B.C."/>
            <person name="Sharon I."/>
            <person name="Castelle C.J."/>
            <person name="Singh A."/>
            <person name="Wilkins M.J."/>
            <person name="Williams K.H."/>
            <person name="Banfield J.F."/>
        </authorList>
    </citation>
    <scope>NUCLEOTIDE SEQUENCE [LARGE SCALE GENOMIC DNA]</scope>
</reference>
<dbReference type="EMBL" id="LCJB01000081">
    <property type="protein sequence ID" value="KKT68324.1"/>
    <property type="molecule type" value="Genomic_DNA"/>
</dbReference>